<dbReference type="PANTHER" id="PTHR21075:SF0">
    <property type="entry name" value="ANAEROBIC RIBONUCLEOSIDE-TRIPHOSPHATE REDUCTASE"/>
    <property type="match status" value="1"/>
</dbReference>
<dbReference type="PATRIC" id="fig|1341156.4.peg.2593"/>
<dbReference type="InterPro" id="IPR012833">
    <property type="entry name" value="NrdD"/>
</dbReference>
<gene>
    <name evidence="5" type="ORF">RASY3_14970</name>
</gene>
<evidence type="ECO:0000256" key="1">
    <source>
        <dbReference type="ARBA" id="ARBA00022741"/>
    </source>
</evidence>
<evidence type="ECO:0000256" key="2">
    <source>
        <dbReference type="ARBA" id="ARBA00022840"/>
    </source>
</evidence>
<dbReference type="Pfam" id="PF03477">
    <property type="entry name" value="ATP-cone"/>
    <property type="match status" value="1"/>
</dbReference>
<dbReference type="AlphaFoldDB" id="A0A011VSS7"/>
<dbReference type="GO" id="GO:0006260">
    <property type="term" value="P:DNA replication"/>
    <property type="evidence" value="ECO:0007669"/>
    <property type="project" value="InterPro"/>
</dbReference>
<evidence type="ECO:0000259" key="4">
    <source>
        <dbReference type="PROSITE" id="PS51161"/>
    </source>
</evidence>
<evidence type="ECO:0000256" key="3">
    <source>
        <dbReference type="PROSITE-ProRule" id="PRU00492"/>
    </source>
</evidence>
<dbReference type="InterPro" id="IPR005144">
    <property type="entry name" value="ATP-cone_dom"/>
</dbReference>
<name>A0A011VSS7_RUMAL</name>
<dbReference type="CDD" id="cd00081">
    <property type="entry name" value="Hint"/>
    <property type="match status" value="1"/>
</dbReference>
<protein>
    <submittedName>
        <fullName evidence="5">Ribonucleoside-triphosphate reductase</fullName>
    </submittedName>
</protein>
<organism evidence="5 6">
    <name type="scientific">Ruminococcus albus SY3</name>
    <dbReference type="NCBI Taxonomy" id="1341156"/>
    <lineage>
        <taxon>Bacteria</taxon>
        <taxon>Bacillati</taxon>
        <taxon>Bacillota</taxon>
        <taxon>Clostridia</taxon>
        <taxon>Eubacteriales</taxon>
        <taxon>Oscillospiraceae</taxon>
        <taxon>Ruminococcus</taxon>
    </lineage>
</organism>
<dbReference type="GO" id="GO:0031250">
    <property type="term" value="C:anaerobic ribonucleoside-triphosphate reductase complex"/>
    <property type="evidence" value="ECO:0007669"/>
    <property type="project" value="TreeGrafter"/>
</dbReference>
<dbReference type="SUPFAM" id="SSF51998">
    <property type="entry name" value="PFL-like glycyl radical enzymes"/>
    <property type="match status" value="2"/>
</dbReference>
<dbReference type="GO" id="GO:0004748">
    <property type="term" value="F:ribonucleoside-diphosphate reductase activity, thioredoxin disulfide as acceptor"/>
    <property type="evidence" value="ECO:0007669"/>
    <property type="project" value="TreeGrafter"/>
</dbReference>
<dbReference type="Gene3D" id="3.20.70.20">
    <property type="match status" value="2"/>
</dbReference>
<keyword evidence="1 3" id="KW-0547">Nucleotide-binding</keyword>
<comment type="caution">
    <text evidence="5">The sequence shown here is derived from an EMBL/GenBank/DDBJ whole genome shotgun (WGS) entry which is preliminary data.</text>
</comment>
<dbReference type="GO" id="GO:0005524">
    <property type="term" value="F:ATP binding"/>
    <property type="evidence" value="ECO:0007669"/>
    <property type="project" value="UniProtKB-UniRule"/>
</dbReference>
<dbReference type="SMART" id="SM00465">
    <property type="entry name" value="GIYc"/>
    <property type="match status" value="1"/>
</dbReference>
<evidence type="ECO:0000313" key="6">
    <source>
        <dbReference type="Proteomes" id="UP000021369"/>
    </source>
</evidence>
<proteinExistence type="predicted"/>
<dbReference type="SUPFAM" id="SSF82771">
    <property type="entry name" value="GIY-YIG endonuclease"/>
    <property type="match status" value="1"/>
</dbReference>
<sequence length="1046" mass="119671">MINSVCKCDGSITEFDDKKIYAAISYAYSDVYGELSEEKEEEIEQITDDVVDTINFFNDTIHVETIQDIIENRLMESSRKDVARAFILYRNERTRVRERNSRIIQAVMNRANPNTRNDRSNANVNERSFSGREKEASATIGKMIALDYGGLSEEVAKAHKDMLVYQHDLEKAIYGVHNCLNLNFQEIFTHGFKTRNGDVRPPTSFSTACQLYAVAFQCQSQVQFGGVGSIHTDIDLAPFVKLSFYKHYADGCKYIGHLDKDNIDKKISYAKQHSLSIEDDYFKQDNEIYIYAIDMLNKEGLQSAQGLYHNLNTLESRQGSQVPFTSINFGRDKSAEGRKVSEWLMAASLDGIGKHHLTSIFPIGIFQYKEGCNANPGDKNYDLKQLALKSMSKRIYPNWCNCNYSQAHEDENNPDTYFATMGALAGHEHLYIKKGNGTPIDMSIKEFFETIKTKEDIKGRAMQLYYNKSPLDIPTDINWRHKQIKSNSGIKALSGVYKITYIPQDVSYIGSSKNIQQRVRDHKKDIRHTGGLDCGLFFGDANIDNYSFEVIEYTDDYKDAEKKYIQLIPNANYKGTSSKFYKNVGITKGRGSDTRPNIVMNPNIPQEYISLEDFDYKVLDRNNQWVKIKHIFKNDKMNTPLMMHITYRENDKVYTLCCTEDHPLWNGERFVRADNFKVGDYLYRADELALEVVEIKYHTDRVDSYDIGTETGSFIGSDIIMHNCRTMVGYDRNGLGYIRQGRGNNVPNTIILPNLGIRYGICLGDRTEPDLDGFWNAFEDTLKLTEKGLLERFAIMVQQKPTAAPFMYQNNTIQDARKCKDNVYESLKHNTLAIGYIGIAEMCQALFGENHVHSKRAHDFALSVVKRIYDYAIEASERNGLNFSCYATPAESLCRTALVSLREQYGIIDGVTSHEYLTNSHHVPVWEKVSIFEKLECEAPFCKYPTGGNITYVELDSTFVKNTKAVESIIDYAFKVLDIPYLAFNFPIDNCLDCGYQGEFNDCCPECGSKNIQQLRRVTGYLTTDWHNFNDGKQSEVQERVKHEIC</sequence>
<dbReference type="GO" id="GO:0009265">
    <property type="term" value="P:2'-deoxyribonucleotide biosynthetic process"/>
    <property type="evidence" value="ECO:0007669"/>
    <property type="project" value="TreeGrafter"/>
</dbReference>
<dbReference type="InterPro" id="IPR035901">
    <property type="entry name" value="GIY-YIG_endonuc_sf"/>
</dbReference>
<keyword evidence="6" id="KW-1185">Reference proteome</keyword>
<dbReference type="InterPro" id="IPR030934">
    <property type="entry name" value="Intein_C"/>
</dbReference>
<feature type="domain" description="ATP-cone" evidence="4">
    <location>
        <begin position="3"/>
        <end position="97"/>
    </location>
</feature>
<dbReference type="Proteomes" id="UP000021369">
    <property type="component" value="Unassembled WGS sequence"/>
</dbReference>
<dbReference type="PROSITE" id="PS51161">
    <property type="entry name" value="ATP_CONE"/>
    <property type="match status" value="1"/>
</dbReference>
<dbReference type="Pfam" id="PF13597">
    <property type="entry name" value="NRDD"/>
    <property type="match status" value="2"/>
</dbReference>
<dbReference type="GO" id="GO:0008998">
    <property type="term" value="F:ribonucleoside-triphosphate reductase (thioredoxin) activity"/>
    <property type="evidence" value="ECO:0007669"/>
    <property type="project" value="InterPro"/>
</dbReference>
<reference evidence="5 6" key="1">
    <citation type="submission" date="2013-06" db="EMBL/GenBank/DDBJ databases">
        <title>Rumen cellulosomics: divergent fiber-degrading strategies revealed by comparative genome-wide analysis of six Ruminococcal strains.</title>
        <authorList>
            <person name="Dassa B."/>
            <person name="Borovok I."/>
            <person name="Lamed R."/>
            <person name="Flint H."/>
            <person name="Yeoman C.J."/>
            <person name="White B."/>
            <person name="Bayer E.A."/>
        </authorList>
    </citation>
    <scope>NUCLEOTIDE SEQUENCE [LARGE SCALE GENOMIC DNA]</scope>
    <source>
        <strain evidence="5 6">SY3</strain>
    </source>
</reference>
<dbReference type="EMBL" id="JEOB01000004">
    <property type="protein sequence ID" value="EXM37663.1"/>
    <property type="molecule type" value="Genomic_DNA"/>
</dbReference>
<dbReference type="Gene3D" id="3.40.1440.10">
    <property type="entry name" value="GIY-YIG endonuclease"/>
    <property type="match status" value="1"/>
</dbReference>
<evidence type="ECO:0000313" key="5">
    <source>
        <dbReference type="EMBL" id="EXM37663.1"/>
    </source>
</evidence>
<dbReference type="Pfam" id="PF01541">
    <property type="entry name" value="GIY-YIG"/>
    <property type="match status" value="1"/>
</dbReference>
<dbReference type="PANTHER" id="PTHR21075">
    <property type="entry name" value="ANAEROBIC RIBONUCLEOSIDE-TRIPHOSPHATE REDUCTASE"/>
    <property type="match status" value="1"/>
</dbReference>
<dbReference type="PROSITE" id="PS50818">
    <property type="entry name" value="INTEIN_C_TER"/>
    <property type="match status" value="1"/>
</dbReference>
<keyword evidence="2 3" id="KW-0067">ATP-binding</keyword>
<dbReference type="InterPro" id="IPR000305">
    <property type="entry name" value="GIY-YIG_endonuc"/>
</dbReference>
<accession>A0A011VSS7</accession>